<dbReference type="EMBL" id="UZAG01019151">
    <property type="protein sequence ID" value="VDO42558.1"/>
    <property type="molecule type" value="Genomic_DNA"/>
</dbReference>
<dbReference type="AlphaFoldDB" id="A0A0R3R335"/>
<dbReference type="STRING" id="42155.A0A0R3R335"/>
<proteinExistence type="predicted"/>
<organism evidence="3">
    <name type="scientific">Brugia timori</name>
    <dbReference type="NCBI Taxonomy" id="42155"/>
    <lineage>
        <taxon>Eukaryota</taxon>
        <taxon>Metazoa</taxon>
        <taxon>Ecdysozoa</taxon>
        <taxon>Nematoda</taxon>
        <taxon>Chromadorea</taxon>
        <taxon>Rhabditida</taxon>
        <taxon>Spirurina</taxon>
        <taxon>Spiruromorpha</taxon>
        <taxon>Filarioidea</taxon>
        <taxon>Onchocercidae</taxon>
        <taxon>Brugia</taxon>
    </lineage>
</organism>
<evidence type="ECO:0000313" key="2">
    <source>
        <dbReference type="Proteomes" id="UP000280834"/>
    </source>
</evidence>
<sequence>ILSLQIQSFDCFFDNIYVHSNKISGICEAQETCMNCGDDRFSYYKCNASHDCLADEICTGQGFCCPATELSRTVSSLFSDNFGMCPFESTYKFFQFF</sequence>
<name>A0A0R3R335_9BILA</name>
<reference evidence="3" key="1">
    <citation type="submission" date="2017-02" db="UniProtKB">
        <authorList>
            <consortium name="WormBaseParasite"/>
        </authorList>
    </citation>
    <scope>IDENTIFICATION</scope>
</reference>
<evidence type="ECO:0000313" key="1">
    <source>
        <dbReference type="EMBL" id="VDO42558.1"/>
    </source>
</evidence>
<gene>
    <name evidence="1" type="ORF">BTMF_LOCUS12421</name>
</gene>
<evidence type="ECO:0000313" key="3">
    <source>
        <dbReference type="WBParaSite" id="BTMF_0001442501-mRNA-1"/>
    </source>
</evidence>
<protein>
    <submittedName>
        <fullName evidence="3">Disintegrin domain-containing protein</fullName>
    </submittedName>
</protein>
<dbReference type="Proteomes" id="UP000280834">
    <property type="component" value="Unassembled WGS sequence"/>
</dbReference>
<reference evidence="1 2" key="2">
    <citation type="submission" date="2018-11" db="EMBL/GenBank/DDBJ databases">
        <authorList>
            <consortium name="Pathogen Informatics"/>
        </authorList>
    </citation>
    <scope>NUCLEOTIDE SEQUENCE [LARGE SCALE GENOMIC DNA]</scope>
</reference>
<keyword evidence="2" id="KW-1185">Reference proteome</keyword>
<dbReference type="WBParaSite" id="BTMF_0001442501-mRNA-1">
    <property type="protein sequence ID" value="BTMF_0001442501-mRNA-1"/>
    <property type="gene ID" value="BTMF_0001442501"/>
</dbReference>
<accession>A0A0R3R335</accession>